<protein>
    <recommendedName>
        <fullName evidence="2">UPF0235 protein GCM10011403_23710</fullName>
    </recommendedName>
</protein>
<dbReference type="SMART" id="SM01152">
    <property type="entry name" value="DUF167"/>
    <property type="match status" value="1"/>
</dbReference>
<dbReference type="Pfam" id="PF02594">
    <property type="entry name" value="DUF167"/>
    <property type="match status" value="1"/>
</dbReference>
<dbReference type="NCBIfam" id="TIGR00251">
    <property type="entry name" value="DUF167 family protein"/>
    <property type="match status" value="1"/>
</dbReference>
<dbReference type="OrthoDB" id="9800587at2"/>
<dbReference type="InterPro" id="IPR003746">
    <property type="entry name" value="DUF167"/>
</dbReference>
<dbReference type="HAMAP" id="MF_00634">
    <property type="entry name" value="UPF0235"/>
    <property type="match status" value="1"/>
</dbReference>
<dbReference type="SUPFAM" id="SSF69786">
    <property type="entry name" value="YggU-like"/>
    <property type="match status" value="1"/>
</dbReference>
<sequence>MSTTKLSVKVVPGASRTEIAGWLGESLKIRVAAPPEGGKANQAVLAVLAEALSLQLSQMEIISGQSQPRKVIAIEGLESDELEKCLPEKGQ</sequence>
<evidence type="ECO:0000313" key="3">
    <source>
        <dbReference type="EMBL" id="GFZ79837.1"/>
    </source>
</evidence>
<reference evidence="3" key="1">
    <citation type="journal article" date="2014" name="Int. J. Syst. Evol. Microbiol.">
        <title>Complete genome sequence of Corynebacterium casei LMG S-19264T (=DSM 44701T), isolated from a smear-ripened cheese.</title>
        <authorList>
            <consortium name="US DOE Joint Genome Institute (JGI-PGF)"/>
            <person name="Walter F."/>
            <person name="Albersmeier A."/>
            <person name="Kalinowski J."/>
            <person name="Ruckert C."/>
        </authorList>
    </citation>
    <scope>NUCLEOTIDE SEQUENCE</scope>
    <source>
        <strain evidence="3">CGMCC 1.15425</strain>
    </source>
</reference>
<accession>A0A916QKX5</accession>
<dbReference type="PANTHER" id="PTHR13420:SF7">
    <property type="entry name" value="UPF0235 PROTEIN C15ORF40"/>
    <property type="match status" value="1"/>
</dbReference>
<dbReference type="RefSeq" id="WP_068810081.1">
    <property type="nucleotide sequence ID" value="NZ_BMIY01000010.1"/>
</dbReference>
<name>A0A916QKX5_9GAMM</name>
<evidence type="ECO:0000256" key="1">
    <source>
        <dbReference type="ARBA" id="ARBA00010364"/>
    </source>
</evidence>
<comment type="similarity">
    <text evidence="1 2">Belongs to the UPF0235 family.</text>
</comment>
<evidence type="ECO:0000256" key="2">
    <source>
        <dbReference type="HAMAP-Rule" id="MF_00634"/>
    </source>
</evidence>
<dbReference type="Gene3D" id="3.30.1200.10">
    <property type="entry name" value="YggU-like"/>
    <property type="match status" value="1"/>
</dbReference>
<proteinExistence type="inferred from homology"/>
<organism evidence="3 4">
    <name type="scientific">Pseudohongiella nitratireducens</name>
    <dbReference type="NCBI Taxonomy" id="1768907"/>
    <lineage>
        <taxon>Bacteria</taxon>
        <taxon>Pseudomonadati</taxon>
        <taxon>Pseudomonadota</taxon>
        <taxon>Gammaproteobacteria</taxon>
        <taxon>Pseudomonadales</taxon>
        <taxon>Pseudohongiellaceae</taxon>
        <taxon>Pseudohongiella</taxon>
    </lineage>
</organism>
<comment type="caution">
    <text evidence="3">The sequence shown here is derived from an EMBL/GenBank/DDBJ whole genome shotgun (WGS) entry which is preliminary data.</text>
</comment>
<gene>
    <name evidence="3" type="ORF">GCM10011403_23710</name>
</gene>
<dbReference type="InterPro" id="IPR036591">
    <property type="entry name" value="YggU-like_sf"/>
</dbReference>
<reference evidence="3" key="2">
    <citation type="submission" date="2020-09" db="EMBL/GenBank/DDBJ databases">
        <authorList>
            <person name="Sun Q."/>
            <person name="Zhou Y."/>
        </authorList>
    </citation>
    <scope>NUCLEOTIDE SEQUENCE</scope>
    <source>
        <strain evidence="3">CGMCC 1.15425</strain>
    </source>
</reference>
<dbReference type="GO" id="GO:0005737">
    <property type="term" value="C:cytoplasm"/>
    <property type="evidence" value="ECO:0007669"/>
    <property type="project" value="TreeGrafter"/>
</dbReference>
<evidence type="ECO:0000313" key="4">
    <source>
        <dbReference type="Proteomes" id="UP000627715"/>
    </source>
</evidence>
<dbReference type="EMBL" id="BMIY01000010">
    <property type="protein sequence ID" value="GFZ79837.1"/>
    <property type="molecule type" value="Genomic_DNA"/>
</dbReference>
<dbReference type="Proteomes" id="UP000627715">
    <property type="component" value="Unassembled WGS sequence"/>
</dbReference>
<dbReference type="PANTHER" id="PTHR13420">
    <property type="entry name" value="UPF0235 PROTEIN C15ORF40"/>
    <property type="match status" value="1"/>
</dbReference>
<keyword evidence="4" id="KW-1185">Reference proteome</keyword>
<dbReference type="AlphaFoldDB" id="A0A916QKX5"/>